<evidence type="ECO:0008006" key="9">
    <source>
        <dbReference type="Google" id="ProtNLM"/>
    </source>
</evidence>
<evidence type="ECO:0000256" key="6">
    <source>
        <dbReference type="SAM" id="Phobius"/>
    </source>
</evidence>
<feature type="transmembrane region" description="Helical" evidence="6">
    <location>
        <begin position="233"/>
        <end position="255"/>
    </location>
</feature>
<evidence type="ECO:0000256" key="1">
    <source>
        <dbReference type="ARBA" id="ARBA00004141"/>
    </source>
</evidence>
<dbReference type="InterPro" id="IPR011701">
    <property type="entry name" value="MFS"/>
</dbReference>
<comment type="caution">
    <text evidence="7">The sequence shown here is derived from an EMBL/GenBank/DDBJ whole genome shotgun (WGS) entry which is preliminary data.</text>
</comment>
<feature type="transmembrane region" description="Helical" evidence="6">
    <location>
        <begin position="137"/>
        <end position="161"/>
    </location>
</feature>
<dbReference type="InterPro" id="IPR036259">
    <property type="entry name" value="MFS_trans_sf"/>
</dbReference>
<comment type="subcellular location">
    <subcellularLocation>
        <location evidence="1">Membrane</location>
        <topology evidence="1">Multi-pass membrane protein</topology>
    </subcellularLocation>
</comment>
<keyword evidence="3 6" id="KW-1133">Transmembrane helix</keyword>
<name>A0A8S1A8U4_ARCPL</name>
<evidence type="ECO:0000313" key="7">
    <source>
        <dbReference type="EMBL" id="CAB3243655.1"/>
    </source>
</evidence>
<dbReference type="Pfam" id="PF07690">
    <property type="entry name" value="MFS_1"/>
    <property type="match status" value="1"/>
</dbReference>
<dbReference type="Proteomes" id="UP000494106">
    <property type="component" value="Unassembled WGS sequence"/>
</dbReference>
<feature type="transmembrane region" description="Helical" evidence="6">
    <location>
        <begin position="341"/>
        <end position="361"/>
    </location>
</feature>
<evidence type="ECO:0000256" key="4">
    <source>
        <dbReference type="ARBA" id="ARBA00023136"/>
    </source>
</evidence>
<dbReference type="Gene3D" id="1.20.1250.20">
    <property type="entry name" value="MFS general substrate transporter like domains"/>
    <property type="match status" value="1"/>
</dbReference>
<dbReference type="SUPFAM" id="SSF103473">
    <property type="entry name" value="MFS general substrate transporter"/>
    <property type="match status" value="1"/>
</dbReference>
<protein>
    <recommendedName>
        <fullName evidence="9">Proton-coupled folate transporter</fullName>
    </recommendedName>
</protein>
<evidence type="ECO:0000256" key="5">
    <source>
        <dbReference type="SAM" id="MobiDB-lite"/>
    </source>
</evidence>
<feature type="compositionally biased region" description="Basic and acidic residues" evidence="5">
    <location>
        <begin position="524"/>
        <end position="537"/>
    </location>
</feature>
<organism evidence="7 8">
    <name type="scientific">Arctia plantaginis</name>
    <name type="common">Wood tiger moth</name>
    <name type="synonym">Phalaena plantaginis</name>
    <dbReference type="NCBI Taxonomy" id="874455"/>
    <lineage>
        <taxon>Eukaryota</taxon>
        <taxon>Metazoa</taxon>
        <taxon>Ecdysozoa</taxon>
        <taxon>Arthropoda</taxon>
        <taxon>Hexapoda</taxon>
        <taxon>Insecta</taxon>
        <taxon>Pterygota</taxon>
        <taxon>Neoptera</taxon>
        <taxon>Endopterygota</taxon>
        <taxon>Lepidoptera</taxon>
        <taxon>Glossata</taxon>
        <taxon>Ditrysia</taxon>
        <taxon>Noctuoidea</taxon>
        <taxon>Erebidae</taxon>
        <taxon>Arctiinae</taxon>
        <taxon>Arctia</taxon>
    </lineage>
</organism>
<feature type="transmembrane region" description="Helical" evidence="6">
    <location>
        <begin position="305"/>
        <end position="329"/>
    </location>
</feature>
<keyword evidence="2 6" id="KW-0812">Transmembrane</keyword>
<dbReference type="PANTHER" id="PTHR23507">
    <property type="entry name" value="ZGC:174356"/>
    <property type="match status" value="1"/>
</dbReference>
<reference evidence="7 8" key="1">
    <citation type="submission" date="2020-04" db="EMBL/GenBank/DDBJ databases">
        <authorList>
            <person name="Wallbank WR R."/>
            <person name="Pardo Diaz C."/>
            <person name="Kozak K."/>
            <person name="Martin S."/>
            <person name="Jiggins C."/>
            <person name="Moest M."/>
            <person name="Warren A I."/>
            <person name="Byers J.R.P. K."/>
            <person name="Montejo-Kovacevich G."/>
            <person name="Yen C E."/>
        </authorList>
    </citation>
    <scope>NUCLEOTIDE SEQUENCE [LARGE SCALE GENOMIC DNA]</scope>
</reference>
<keyword evidence="8" id="KW-1185">Reference proteome</keyword>
<dbReference type="GO" id="GO:0016020">
    <property type="term" value="C:membrane"/>
    <property type="evidence" value="ECO:0007669"/>
    <property type="project" value="UniProtKB-SubCell"/>
</dbReference>
<evidence type="ECO:0000313" key="8">
    <source>
        <dbReference type="Proteomes" id="UP000494106"/>
    </source>
</evidence>
<evidence type="ECO:0000256" key="2">
    <source>
        <dbReference type="ARBA" id="ARBA00022692"/>
    </source>
</evidence>
<proteinExistence type="predicted"/>
<feature type="transmembrane region" description="Helical" evidence="6">
    <location>
        <begin position="108"/>
        <end position="125"/>
    </location>
</feature>
<evidence type="ECO:0000256" key="3">
    <source>
        <dbReference type="ARBA" id="ARBA00022989"/>
    </source>
</evidence>
<feature type="transmembrane region" description="Helical" evidence="6">
    <location>
        <begin position="173"/>
        <end position="194"/>
    </location>
</feature>
<dbReference type="EMBL" id="CADEBC010000519">
    <property type="protein sequence ID" value="CAB3243655.1"/>
    <property type="molecule type" value="Genomic_DNA"/>
</dbReference>
<feature type="region of interest" description="Disordered" evidence="5">
    <location>
        <begin position="516"/>
        <end position="537"/>
    </location>
</feature>
<dbReference type="PANTHER" id="PTHR23507:SF1">
    <property type="entry name" value="FI18259P1-RELATED"/>
    <property type="match status" value="1"/>
</dbReference>
<accession>A0A8S1A8U4</accession>
<feature type="transmembrane region" description="Helical" evidence="6">
    <location>
        <begin position="206"/>
        <end position="227"/>
    </location>
</feature>
<feature type="transmembrane region" description="Helical" evidence="6">
    <location>
        <begin position="373"/>
        <end position="393"/>
    </location>
</feature>
<feature type="transmembrane region" description="Helical" evidence="6">
    <location>
        <begin position="464"/>
        <end position="485"/>
    </location>
</feature>
<gene>
    <name evidence="7" type="ORF">APLA_LOCUS9586</name>
</gene>
<keyword evidence="4 6" id="KW-0472">Membrane</keyword>
<dbReference type="OrthoDB" id="3026777at2759"/>
<dbReference type="GO" id="GO:0022857">
    <property type="term" value="F:transmembrane transporter activity"/>
    <property type="evidence" value="ECO:0007669"/>
    <property type="project" value="InterPro"/>
</dbReference>
<dbReference type="AlphaFoldDB" id="A0A8S1A8U4"/>
<sequence length="537" mass="61151">MAEAKSKPLELEEKPLQPDVVQNLYKNKTFSEKLWHIKEHITVEPLLAGLIIPSVISRFAMGNLNLDKACRVNLNFGDEICDALVQKRSTNFSHYEKEVQKLISSIDIWKGIIHTALPCIIIMFLGSWSDRTGNRKLIILLPIYGEVLTSLNNLVNVYFFYEIPVEITVFLETFFPAVTGGWVTMFLGVFSYISDITSEESRTFRVGLVNFCMTAGLPIGIGMSGFLLQRMGYYGVFSMTTFMFLLVLMYGTFCLKEPNKWLKSKGLPEIERPDQSNVSFFNISHVVETVSVAFQKRTDGRRAKVLLTLFIVFILYGPTISEHAIFYLFVRNRLNWDMVKYGVFISYSIILHSFGAMFSITILSRRMRIDDSLLCLISVISKFAGSIWTAFVTTDIEMYLVPVAELLNASTFTSLRSIISKLVEKQETAKVNSIFSLTETLASLMFQPLYSWMYLQTLSVLPGAVFLISAAIAIPPGIILVFFYAQHRKELRITRKKALEEQEKIDAKEAKFKKADPLEFVPATDKEPEHKEIKEKS</sequence>